<evidence type="ECO:0000256" key="7">
    <source>
        <dbReference type="SAM" id="Phobius"/>
    </source>
</evidence>
<evidence type="ECO:0000256" key="4">
    <source>
        <dbReference type="ARBA" id="ARBA00022692"/>
    </source>
</evidence>
<dbReference type="GO" id="GO:0005886">
    <property type="term" value="C:plasma membrane"/>
    <property type="evidence" value="ECO:0007669"/>
    <property type="project" value="UniProtKB-SubCell"/>
</dbReference>
<keyword evidence="10" id="KW-1185">Reference proteome</keyword>
<evidence type="ECO:0000256" key="5">
    <source>
        <dbReference type="ARBA" id="ARBA00022989"/>
    </source>
</evidence>
<feature type="transmembrane region" description="Helical" evidence="7">
    <location>
        <begin position="183"/>
        <end position="201"/>
    </location>
</feature>
<comment type="caution">
    <text evidence="9">The sequence shown here is derived from an EMBL/GenBank/DDBJ whole genome shotgun (WGS) entry which is preliminary data.</text>
</comment>
<feature type="transmembrane region" description="Helical" evidence="7">
    <location>
        <begin position="128"/>
        <end position="148"/>
    </location>
</feature>
<evidence type="ECO:0000256" key="1">
    <source>
        <dbReference type="ARBA" id="ARBA00004651"/>
    </source>
</evidence>
<dbReference type="InterPro" id="IPR000620">
    <property type="entry name" value="EamA_dom"/>
</dbReference>
<keyword evidence="6 7" id="KW-0472">Membrane</keyword>
<accession>A0A7X0VFT0</accession>
<feature type="transmembrane region" description="Helical" evidence="7">
    <location>
        <begin position="7"/>
        <end position="32"/>
    </location>
</feature>
<comment type="similarity">
    <text evidence="2">Belongs to the EamA transporter family.</text>
</comment>
<dbReference type="InterPro" id="IPR037185">
    <property type="entry name" value="EmrE-like"/>
</dbReference>
<keyword evidence="4 7" id="KW-0812">Transmembrane</keyword>
<dbReference type="SUPFAM" id="SSF103481">
    <property type="entry name" value="Multidrug resistance efflux transporter EmrE"/>
    <property type="match status" value="2"/>
</dbReference>
<dbReference type="PANTHER" id="PTHR32322">
    <property type="entry name" value="INNER MEMBRANE TRANSPORTER"/>
    <property type="match status" value="1"/>
</dbReference>
<feature type="transmembrane region" description="Helical" evidence="7">
    <location>
        <begin position="277"/>
        <end position="295"/>
    </location>
</feature>
<proteinExistence type="inferred from homology"/>
<feature type="transmembrane region" description="Helical" evidence="7">
    <location>
        <begin position="154"/>
        <end position="171"/>
    </location>
</feature>
<dbReference type="InterPro" id="IPR050638">
    <property type="entry name" value="AA-Vitamin_Transporters"/>
</dbReference>
<feature type="transmembrane region" description="Helical" evidence="7">
    <location>
        <begin position="70"/>
        <end position="92"/>
    </location>
</feature>
<name>A0A7X0VFT0_9BACL</name>
<feature type="transmembrane region" description="Helical" evidence="7">
    <location>
        <begin position="221"/>
        <end position="242"/>
    </location>
</feature>
<dbReference type="Proteomes" id="UP000547209">
    <property type="component" value="Unassembled WGS sequence"/>
</dbReference>
<feature type="domain" description="EamA" evidence="8">
    <location>
        <begin position="153"/>
        <end position="293"/>
    </location>
</feature>
<evidence type="ECO:0000256" key="6">
    <source>
        <dbReference type="ARBA" id="ARBA00023136"/>
    </source>
</evidence>
<keyword evidence="3" id="KW-1003">Cell membrane</keyword>
<feature type="transmembrane region" description="Helical" evidence="7">
    <location>
        <begin position="38"/>
        <end position="58"/>
    </location>
</feature>
<comment type="subcellular location">
    <subcellularLocation>
        <location evidence="1">Cell membrane</location>
        <topology evidence="1">Multi-pass membrane protein</topology>
    </subcellularLocation>
</comment>
<sequence length="313" mass="33712">MAQKKVVYLLALLYAFLIGFSFLFTKLTLAFASPVDTMAYRFTISFLLLGVPVAAGWIKLGLRGRQLWRLLPVGLVYPGLFFGLQAGGLEFATSSEGGIFQASAPIFTMLLAALFLKERTTWLQRLSVACSVAGVVFMIAMAGAKISASHIQGIVLLLASALMLSIYSVLARSLSRSYTPIQLTFAMMLFGFVSFAGLSIGQHAVRGYWDALTEPLSHPSFVWGILYIGILSSLVTALLSNYILSKIEASRMSVFVNLGTLMAILGGVVFLKETLAYYHIIGAAMIIAGVLGANIQPRKRKMKAASSIGGQTA</sequence>
<organism evidence="9 10">
    <name type="scientific">Cohnella nanjingensis</name>
    <dbReference type="NCBI Taxonomy" id="1387779"/>
    <lineage>
        <taxon>Bacteria</taxon>
        <taxon>Bacillati</taxon>
        <taxon>Bacillota</taxon>
        <taxon>Bacilli</taxon>
        <taxon>Bacillales</taxon>
        <taxon>Paenibacillaceae</taxon>
        <taxon>Cohnella</taxon>
    </lineage>
</organism>
<dbReference type="EMBL" id="JACJVP010000023">
    <property type="protein sequence ID" value="MBB6671603.1"/>
    <property type="molecule type" value="Genomic_DNA"/>
</dbReference>
<dbReference type="Gene3D" id="1.10.3730.20">
    <property type="match status" value="1"/>
</dbReference>
<evidence type="ECO:0000313" key="10">
    <source>
        <dbReference type="Proteomes" id="UP000547209"/>
    </source>
</evidence>
<feature type="transmembrane region" description="Helical" evidence="7">
    <location>
        <begin position="98"/>
        <end position="116"/>
    </location>
</feature>
<evidence type="ECO:0000259" key="8">
    <source>
        <dbReference type="Pfam" id="PF00892"/>
    </source>
</evidence>
<evidence type="ECO:0000313" key="9">
    <source>
        <dbReference type="EMBL" id="MBB6671603.1"/>
    </source>
</evidence>
<feature type="transmembrane region" description="Helical" evidence="7">
    <location>
        <begin position="254"/>
        <end position="271"/>
    </location>
</feature>
<protein>
    <submittedName>
        <fullName evidence="9">EamA family transporter</fullName>
    </submittedName>
</protein>
<dbReference type="PANTHER" id="PTHR32322:SF18">
    <property type="entry name" value="S-ADENOSYLMETHIONINE_S-ADENOSYLHOMOCYSTEINE TRANSPORTER"/>
    <property type="match status" value="1"/>
</dbReference>
<evidence type="ECO:0000256" key="3">
    <source>
        <dbReference type="ARBA" id="ARBA00022475"/>
    </source>
</evidence>
<gene>
    <name evidence="9" type="ORF">H7C19_13010</name>
</gene>
<keyword evidence="5 7" id="KW-1133">Transmembrane helix</keyword>
<dbReference type="Pfam" id="PF00892">
    <property type="entry name" value="EamA"/>
    <property type="match status" value="2"/>
</dbReference>
<feature type="domain" description="EamA" evidence="8">
    <location>
        <begin position="8"/>
        <end position="139"/>
    </location>
</feature>
<reference evidence="9 10" key="1">
    <citation type="submission" date="2020-08" db="EMBL/GenBank/DDBJ databases">
        <title>Cohnella phylogeny.</title>
        <authorList>
            <person name="Dunlap C."/>
        </authorList>
    </citation>
    <scope>NUCLEOTIDE SEQUENCE [LARGE SCALE GENOMIC DNA]</scope>
    <source>
        <strain evidence="9 10">DSM 28246</strain>
    </source>
</reference>
<dbReference type="RefSeq" id="WP_185143086.1">
    <property type="nucleotide sequence ID" value="NZ_JACJVP010000023.1"/>
</dbReference>
<dbReference type="AlphaFoldDB" id="A0A7X0VFT0"/>
<evidence type="ECO:0000256" key="2">
    <source>
        <dbReference type="ARBA" id="ARBA00007362"/>
    </source>
</evidence>